<dbReference type="InterPro" id="IPR050952">
    <property type="entry name" value="TRIM-NHL_E3_ligases"/>
</dbReference>
<evidence type="ECO:0000313" key="3">
    <source>
        <dbReference type="EMBL" id="ACO03986.1"/>
    </source>
</evidence>
<dbReference type="Pfam" id="PF01436">
    <property type="entry name" value="NHL"/>
    <property type="match status" value="1"/>
</dbReference>
<organism evidence="3 4">
    <name type="scientific">Persephonella marina (strain DSM 14350 / EX-H1)</name>
    <dbReference type="NCBI Taxonomy" id="123214"/>
    <lineage>
        <taxon>Bacteria</taxon>
        <taxon>Pseudomonadati</taxon>
        <taxon>Aquificota</taxon>
        <taxon>Aquificia</taxon>
        <taxon>Aquificales</taxon>
        <taxon>Hydrogenothermaceae</taxon>
        <taxon>Persephonella</taxon>
    </lineage>
</organism>
<sequence>MSRKINYKYLILLTIGLILYSCGAAKKPQKVEKIFWPLPPEEPRILYLGSYHGESDFKGKSALDVLLGEPDKDVPRNLIKPYGVAGRFGKIFAGDTVTAVVFVIDPKNKKVSFIGDKPMGKLRIPVGIDVDKTGKVYVADAKQQRVFVYDIKGKLITTIGEPEGPGLLQRPAGIALNEKLGRIYVVDVLDHRVKVYSLKDGRFLFSFGKRGKEEGQFNFPTNIAIDRRNGNIAVVDTMNFRVQIFTPEGEFIRSFGKLGVVPGTFARPKGVGIDSEGHIYVADAAFNNIQIFDDKGRLLLFIGKFGFGPGEFNLPAGLYVDRSDKLYVADSMNKRIQVFQYLSERWKKKYPEKYREIKSYKPSKKLKAETETKSEKK</sequence>
<dbReference type="InterPro" id="IPR001258">
    <property type="entry name" value="NHL_repeat"/>
</dbReference>
<dbReference type="PANTHER" id="PTHR24104:SF25">
    <property type="entry name" value="PROTEIN LIN-41"/>
    <property type="match status" value="1"/>
</dbReference>
<dbReference type="eggNOG" id="COG3391">
    <property type="taxonomic scope" value="Bacteria"/>
</dbReference>
<keyword evidence="4" id="KW-1185">Reference proteome</keyword>
<dbReference type="SUPFAM" id="SSF101898">
    <property type="entry name" value="NHL repeat"/>
    <property type="match status" value="1"/>
</dbReference>
<feature type="repeat" description="NHL" evidence="2">
    <location>
        <begin position="204"/>
        <end position="248"/>
    </location>
</feature>
<dbReference type="GO" id="GO:0008270">
    <property type="term" value="F:zinc ion binding"/>
    <property type="evidence" value="ECO:0007669"/>
    <property type="project" value="UniProtKB-KW"/>
</dbReference>
<dbReference type="InterPro" id="IPR011042">
    <property type="entry name" value="6-blade_b-propeller_TolB-like"/>
</dbReference>
<evidence type="ECO:0000256" key="1">
    <source>
        <dbReference type="ARBA" id="ARBA00022737"/>
    </source>
</evidence>
<evidence type="ECO:0000256" key="2">
    <source>
        <dbReference type="PROSITE-ProRule" id="PRU00504"/>
    </source>
</evidence>
<gene>
    <name evidence="3" type="ordered locus">PERMA_1454</name>
</gene>
<dbReference type="Gene3D" id="2.120.10.30">
    <property type="entry name" value="TolB, C-terminal domain"/>
    <property type="match status" value="3"/>
</dbReference>
<dbReference type="OrthoDB" id="9799230at2"/>
<dbReference type="PROSITE" id="PS51257">
    <property type="entry name" value="PROKAR_LIPOPROTEIN"/>
    <property type="match status" value="1"/>
</dbReference>
<dbReference type="GO" id="GO:0000209">
    <property type="term" value="P:protein polyubiquitination"/>
    <property type="evidence" value="ECO:0007669"/>
    <property type="project" value="TreeGrafter"/>
</dbReference>
<dbReference type="GO" id="GO:0061630">
    <property type="term" value="F:ubiquitin protein ligase activity"/>
    <property type="evidence" value="ECO:0007669"/>
    <property type="project" value="TreeGrafter"/>
</dbReference>
<dbReference type="EMBL" id="CP001230">
    <property type="protein sequence ID" value="ACO03986.1"/>
    <property type="molecule type" value="Genomic_DNA"/>
</dbReference>
<accession>C0QRC6</accession>
<evidence type="ECO:0000313" key="4">
    <source>
        <dbReference type="Proteomes" id="UP000001366"/>
    </source>
</evidence>
<dbReference type="PaxDb" id="123214-PERMA_1454"/>
<dbReference type="Pfam" id="PF17170">
    <property type="entry name" value="DUF5128"/>
    <property type="match status" value="2"/>
</dbReference>
<proteinExistence type="predicted"/>
<dbReference type="PROSITE" id="PS51125">
    <property type="entry name" value="NHL"/>
    <property type="match status" value="5"/>
</dbReference>
<keyword evidence="1" id="KW-0677">Repeat</keyword>
<dbReference type="AlphaFoldDB" id="C0QRC6"/>
<dbReference type="Proteomes" id="UP000001366">
    <property type="component" value="Chromosome"/>
</dbReference>
<dbReference type="GO" id="GO:0043161">
    <property type="term" value="P:proteasome-mediated ubiquitin-dependent protein catabolic process"/>
    <property type="evidence" value="ECO:0007669"/>
    <property type="project" value="TreeGrafter"/>
</dbReference>
<feature type="repeat" description="NHL" evidence="2">
    <location>
        <begin position="111"/>
        <end position="152"/>
    </location>
</feature>
<dbReference type="PANTHER" id="PTHR24104">
    <property type="entry name" value="E3 UBIQUITIN-PROTEIN LIGASE NHLRC1-RELATED"/>
    <property type="match status" value="1"/>
</dbReference>
<dbReference type="RefSeq" id="WP_012676224.1">
    <property type="nucleotide sequence ID" value="NC_012440.1"/>
</dbReference>
<dbReference type="HOGENOM" id="CLU_008645_8_0_0"/>
<dbReference type="CDD" id="cd14962">
    <property type="entry name" value="NHL_like_6"/>
    <property type="match status" value="1"/>
</dbReference>
<dbReference type="KEGG" id="pmx:PERMA_1454"/>
<feature type="repeat" description="NHL" evidence="2">
    <location>
        <begin position="299"/>
        <end position="342"/>
    </location>
</feature>
<feature type="repeat" description="NHL" evidence="2">
    <location>
        <begin position="252"/>
        <end position="295"/>
    </location>
</feature>
<reference evidence="3 4" key="1">
    <citation type="journal article" date="2009" name="J. Bacteriol.">
        <title>Complete and draft genome sequences of six members of the Aquificales.</title>
        <authorList>
            <person name="Reysenbach A.L."/>
            <person name="Hamamura N."/>
            <person name="Podar M."/>
            <person name="Griffiths E."/>
            <person name="Ferreira S."/>
            <person name="Hochstein R."/>
            <person name="Heidelberg J."/>
            <person name="Johnson J."/>
            <person name="Mead D."/>
            <person name="Pohorille A."/>
            <person name="Sarmiento M."/>
            <person name="Schweighofer K."/>
            <person name="Seshadri R."/>
            <person name="Voytek M.A."/>
        </authorList>
    </citation>
    <scope>NUCLEOTIDE SEQUENCE [LARGE SCALE GENOMIC DNA]</scope>
    <source>
        <strain evidence="4">DSM 14350 / EX-H1</strain>
    </source>
</reference>
<feature type="repeat" description="NHL" evidence="2">
    <location>
        <begin position="164"/>
        <end position="199"/>
    </location>
</feature>
<name>C0QRC6_PERMH</name>
<dbReference type="STRING" id="123214.PERMA_1454"/>
<protein>
    <submittedName>
        <fullName evidence="3">NHL repeat protein</fullName>
    </submittedName>
</protein>